<dbReference type="InterPro" id="IPR013022">
    <property type="entry name" value="Xyl_isomerase-like_TIM-brl"/>
</dbReference>
<accession>A0A2W1L754</accession>
<dbReference type="OrthoDB" id="9794305at2"/>
<dbReference type="SUPFAM" id="SSF51658">
    <property type="entry name" value="Xylose isomerase-like"/>
    <property type="match status" value="1"/>
</dbReference>
<evidence type="ECO:0000259" key="1">
    <source>
        <dbReference type="Pfam" id="PF01261"/>
    </source>
</evidence>
<dbReference type="AlphaFoldDB" id="A0A2W1L754"/>
<reference evidence="2 3" key="1">
    <citation type="submission" date="2018-06" db="EMBL/GenBank/DDBJ databases">
        <title>Paenibacillus imtechensis sp. nov.</title>
        <authorList>
            <person name="Pinnaka A.K."/>
            <person name="Singh H."/>
            <person name="Kaur M."/>
        </authorList>
    </citation>
    <scope>NUCLEOTIDE SEQUENCE [LARGE SCALE GENOMIC DNA]</scope>
    <source>
        <strain evidence="2 3">SMB1</strain>
    </source>
</reference>
<feature type="domain" description="Xylose isomerase-like TIM barrel" evidence="1">
    <location>
        <begin position="53"/>
        <end position="257"/>
    </location>
</feature>
<dbReference type="PANTHER" id="PTHR12110">
    <property type="entry name" value="HYDROXYPYRUVATE ISOMERASE"/>
    <property type="match status" value="1"/>
</dbReference>
<dbReference type="InterPro" id="IPR050312">
    <property type="entry name" value="IolE/XylAMocC-like"/>
</dbReference>
<evidence type="ECO:0000313" key="3">
    <source>
        <dbReference type="Proteomes" id="UP000249522"/>
    </source>
</evidence>
<dbReference type="InterPro" id="IPR036237">
    <property type="entry name" value="Xyl_isomerase-like_sf"/>
</dbReference>
<dbReference type="PANTHER" id="PTHR12110:SF53">
    <property type="entry name" value="BLR5974 PROTEIN"/>
    <property type="match status" value="1"/>
</dbReference>
<evidence type="ECO:0000313" key="2">
    <source>
        <dbReference type="EMBL" id="PZD96068.1"/>
    </source>
</evidence>
<keyword evidence="3" id="KW-1185">Reference proteome</keyword>
<dbReference type="Gene3D" id="3.20.20.150">
    <property type="entry name" value="Divalent-metal-dependent TIM barrel enzymes"/>
    <property type="match status" value="1"/>
</dbReference>
<dbReference type="EMBL" id="QKRB01000042">
    <property type="protein sequence ID" value="PZD96068.1"/>
    <property type="molecule type" value="Genomic_DNA"/>
</dbReference>
<comment type="caution">
    <text evidence="2">The sequence shown here is derived from an EMBL/GenBank/DDBJ whole genome shotgun (WGS) entry which is preliminary data.</text>
</comment>
<sequence>MPVMSVNAWSFEKKLGPMRMMEWDENWNEHRLVVEPNQQEMNVPQMLNMLGNNGFYAVEIPYGNIHLTAEENVSQLWEKSRFTGVQLTSLLLDYGDLSSRDEERRKRDIEWYKRWIDIAGNAGFISVRIPGGEAEPDDEEALERSVEGMLVLADFAEQRRVRVLTENLGNLLSTSDNCLKLLAACEGKVGITVDFGNFKTDKYRQLAELLPYAYTVHAKAELDSSGEIDWEDFRKCLGLCEEAGFRGAMSFTYLGEGDEWTSLLRLKEEAESVFVNRV</sequence>
<dbReference type="Proteomes" id="UP000249522">
    <property type="component" value="Unassembled WGS sequence"/>
</dbReference>
<proteinExistence type="predicted"/>
<dbReference type="Pfam" id="PF01261">
    <property type="entry name" value="AP_endonuc_2"/>
    <property type="match status" value="1"/>
</dbReference>
<organism evidence="2 3">
    <name type="scientific">Paenibacillus sambharensis</name>
    <dbReference type="NCBI Taxonomy" id="1803190"/>
    <lineage>
        <taxon>Bacteria</taxon>
        <taxon>Bacillati</taxon>
        <taxon>Bacillota</taxon>
        <taxon>Bacilli</taxon>
        <taxon>Bacillales</taxon>
        <taxon>Paenibacillaceae</taxon>
        <taxon>Paenibacillus</taxon>
    </lineage>
</organism>
<name>A0A2W1L754_9BACL</name>
<gene>
    <name evidence="2" type="ORF">DNH61_09120</name>
</gene>
<dbReference type="RefSeq" id="WP_111146356.1">
    <property type="nucleotide sequence ID" value="NZ_QKRB01000042.1"/>
</dbReference>
<protein>
    <recommendedName>
        <fullName evidence="1">Xylose isomerase-like TIM barrel domain-containing protein</fullName>
    </recommendedName>
</protein>